<dbReference type="InterPro" id="IPR044610">
    <property type="entry name" value="GLCAT14A/B/C"/>
</dbReference>
<keyword evidence="6" id="KW-0812">Transmembrane</keyword>
<keyword evidence="5" id="KW-0325">Glycoprotein</keyword>
<keyword evidence="6" id="KW-1133">Transmembrane helix</keyword>
<keyword evidence="2" id="KW-0328">Glycosyltransferase</keyword>
<comment type="subcellular location">
    <subcellularLocation>
        <location evidence="1">Membrane</location>
        <topology evidence="1">Single-pass type II membrane protein</topology>
    </subcellularLocation>
</comment>
<organism evidence="7 8">
    <name type="scientific">Acorus gramineus</name>
    <name type="common">Dwarf sweet flag</name>
    <dbReference type="NCBI Taxonomy" id="55184"/>
    <lineage>
        <taxon>Eukaryota</taxon>
        <taxon>Viridiplantae</taxon>
        <taxon>Streptophyta</taxon>
        <taxon>Embryophyta</taxon>
        <taxon>Tracheophyta</taxon>
        <taxon>Spermatophyta</taxon>
        <taxon>Magnoliopsida</taxon>
        <taxon>Liliopsida</taxon>
        <taxon>Acoraceae</taxon>
        <taxon>Acorus</taxon>
    </lineage>
</organism>
<evidence type="ECO:0000313" key="7">
    <source>
        <dbReference type="EMBL" id="KAK1276128.1"/>
    </source>
</evidence>
<dbReference type="EMBL" id="JAUJYN010000003">
    <property type="protein sequence ID" value="KAK1276128.1"/>
    <property type="molecule type" value="Genomic_DNA"/>
</dbReference>
<dbReference type="PANTHER" id="PTHR45719:SF39">
    <property type="entry name" value="OS04G0301700 PROTEIN"/>
    <property type="match status" value="1"/>
</dbReference>
<dbReference type="PANTHER" id="PTHR45719">
    <property type="entry name" value="GLYCOSYLTRANSFERASE"/>
    <property type="match status" value="1"/>
</dbReference>
<evidence type="ECO:0000256" key="2">
    <source>
        <dbReference type="ARBA" id="ARBA00022676"/>
    </source>
</evidence>
<reference evidence="7" key="2">
    <citation type="submission" date="2023-06" db="EMBL/GenBank/DDBJ databases">
        <authorList>
            <person name="Ma L."/>
            <person name="Liu K.-W."/>
            <person name="Li Z."/>
            <person name="Hsiao Y.-Y."/>
            <person name="Qi Y."/>
            <person name="Fu T."/>
            <person name="Tang G."/>
            <person name="Zhang D."/>
            <person name="Sun W.-H."/>
            <person name="Liu D.-K."/>
            <person name="Li Y."/>
            <person name="Chen G.-Z."/>
            <person name="Liu X.-D."/>
            <person name="Liao X.-Y."/>
            <person name="Jiang Y.-T."/>
            <person name="Yu X."/>
            <person name="Hao Y."/>
            <person name="Huang J."/>
            <person name="Zhao X.-W."/>
            <person name="Ke S."/>
            <person name="Chen Y.-Y."/>
            <person name="Wu W.-L."/>
            <person name="Hsu J.-L."/>
            <person name="Lin Y.-F."/>
            <person name="Huang M.-D."/>
            <person name="Li C.-Y."/>
            <person name="Huang L."/>
            <person name="Wang Z.-W."/>
            <person name="Zhao X."/>
            <person name="Zhong W.-Y."/>
            <person name="Peng D.-H."/>
            <person name="Ahmad S."/>
            <person name="Lan S."/>
            <person name="Zhang J.-S."/>
            <person name="Tsai W.-C."/>
            <person name="Van De Peer Y."/>
            <person name="Liu Z.-J."/>
        </authorList>
    </citation>
    <scope>NUCLEOTIDE SEQUENCE</scope>
    <source>
        <strain evidence="7">SCP</strain>
        <tissue evidence="7">Leaves</tissue>
    </source>
</reference>
<evidence type="ECO:0000256" key="5">
    <source>
        <dbReference type="ARBA" id="ARBA00023180"/>
    </source>
</evidence>
<comment type="caution">
    <text evidence="7">The sequence shown here is derived from an EMBL/GenBank/DDBJ whole genome shotgun (WGS) entry which is preliminary data.</text>
</comment>
<keyword evidence="4 6" id="KW-0472">Membrane</keyword>
<sequence>MRLYRISPSIVVLGFMIGVIVLGVISRSFLGDGFWSMNDEFGFVNRTPMKGSGFPPIFAYWISGSGGESERILRLLKAVYHPRNRYLLHLDAGSLPDERLKLAQAIQSERLFRAFGNVEVVGKSYAVERTGSSALAAMLHGAAILLKINNDWDWFITLSASDYPIVSQDDLLHVFASLPRDLNFIDHTSDLGWKEADRINKIVVDPSLYFTVNSPLFEAPEPRATPDAFKIFTGSPWVILSRPFTEHCVHSWDNLPRKLLMYTTNMAFPLETYFQTIICNTPEFQNTTVNDDLRYFVWDNPPKLDPLFLNISDYEGMTKSRAAIARRFTESDPVLQKLDEDVLKRSPNGVGAGRWCSGPLMNQKGETLDSDVCASWGDINVVEPGPAGEKLKSLVSELLGDEALRSRQCKSQ</sequence>
<dbReference type="Proteomes" id="UP001179952">
    <property type="component" value="Unassembled WGS sequence"/>
</dbReference>
<feature type="transmembrane region" description="Helical" evidence="6">
    <location>
        <begin position="6"/>
        <end position="25"/>
    </location>
</feature>
<evidence type="ECO:0000313" key="8">
    <source>
        <dbReference type="Proteomes" id="UP001179952"/>
    </source>
</evidence>
<proteinExistence type="predicted"/>
<evidence type="ECO:0000256" key="3">
    <source>
        <dbReference type="ARBA" id="ARBA00022679"/>
    </source>
</evidence>
<evidence type="ECO:0000256" key="1">
    <source>
        <dbReference type="ARBA" id="ARBA00004606"/>
    </source>
</evidence>
<dbReference type="AlphaFoldDB" id="A0AAV9BJ97"/>
<accession>A0AAV9BJ97</accession>
<name>A0AAV9BJ97_ACOGR</name>
<dbReference type="GO" id="GO:0015020">
    <property type="term" value="F:glucuronosyltransferase activity"/>
    <property type="evidence" value="ECO:0007669"/>
    <property type="project" value="InterPro"/>
</dbReference>
<dbReference type="InterPro" id="IPR003406">
    <property type="entry name" value="Glyco_trans_14"/>
</dbReference>
<evidence type="ECO:0000256" key="6">
    <source>
        <dbReference type="SAM" id="Phobius"/>
    </source>
</evidence>
<evidence type="ECO:0000256" key="4">
    <source>
        <dbReference type="ARBA" id="ARBA00023136"/>
    </source>
</evidence>
<dbReference type="GO" id="GO:0016020">
    <property type="term" value="C:membrane"/>
    <property type="evidence" value="ECO:0007669"/>
    <property type="project" value="UniProtKB-SubCell"/>
</dbReference>
<protein>
    <submittedName>
        <fullName evidence="7">Uncharacterized protein</fullName>
    </submittedName>
</protein>
<dbReference type="Pfam" id="PF02485">
    <property type="entry name" value="Branch"/>
    <property type="match status" value="1"/>
</dbReference>
<reference evidence="7" key="1">
    <citation type="journal article" date="2023" name="Nat. Commun.">
        <title>Diploid and tetraploid genomes of Acorus and the evolution of monocots.</title>
        <authorList>
            <person name="Ma L."/>
            <person name="Liu K.W."/>
            <person name="Li Z."/>
            <person name="Hsiao Y.Y."/>
            <person name="Qi Y."/>
            <person name="Fu T."/>
            <person name="Tang G.D."/>
            <person name="Zhang D."/>
            <person name="Sun W.H."/>
            <person name="Liu D.K."/>
            <person name="Li Y."/>
            <person name="Chen G.Z."/>
            <person name="Liu X.D."/>
            <person name="Liao X.Y."/>
            <person name="Jiang Y.T."/>
            <person name="Yu X."/>
            <person name="Hao Y."/>
            <person name="Huang J."/>
            <person name="Zhao X.W."/>
            <person name="Ke S."/>
            <person name="Chen Y.Y."/>
            <person name="Wu W.L."/>
            <person name="Hsu J.L."/>
            <person name="Lin Y.F."/>
            <person name="Huang M.D."/>
            <person name="Li C.Y."/>
            <person name="Huang L."/>
            <person name="Wang Z.W."/>
            <person name="Zhao X."/>
            <person name="Zhong W.Y."/>
            <person name="Peng D.H."/>
            <person name="Ahmad S."/>
            <person name="Lan S."/>
            <person name="Zhang J.S."/>
            <person name="Tsai W.C."/>
            <person name="Van de Peer Y."/>
            <person name="Liu Z.J."/>
        </authorList>
    </citation>
    <scope>NUCLEOTIDE SEQUENCE</scope>
    <source>
        <strain evidence="7">SCP</strain>
    </source>
</reference>
<keyword evidence="8" id="KW-1185">Reference proteome</keyword>
<gene>
    <name evidence="7" type="ORF">QJS04_geneDACA004088</name>
</gene>
<keyword evidence="3" id="KW-0808">Transferase</keyword>